<comment type="cofactor">
    <cofactor evidence="6">
        <name>[2Fe-2S] cluster</name>
        <dbReference type="ChEBI" id="CHEBI:190135"/>
    </cofactor>
</comment>
<dbReference type="SUPFAM" id="SSF54292">
    <property type="entry name" value="2Fe-2S ferredoxin-like"/>
    <property type="match status" value="1"/>
</dbReference>
<dbReference type="CDD" id="cd00207">
    <property type="entry name" value="fer2"/>
    <property type="match status" value="1"/>
</dbReference>
<dbReference type="Pfam" id="PF00111">
    <property type="entry name" value="Fer2"/>
    <property type="match status" value="1"/>
</dbReference>
<keyword evidence="9" id="KW-1185">Reference proteome</keyword>
<feature type="domain" description="2Fe-2S ferredoxin-type" evidence="7">
    <location>
        <begin position="5"/>
        <end position="99"/>
    </location>
</feature>
<evidence type="ECO:0000259" key="7">
    <source>
        <dbReference type="PROSITE" id="PS51085"/>
    </source>
</evidence>
<dbReference type="InterPro" id="IPR001041">
    <property type="entry name" value="2Fe-2S_ferredoxin-type"/>
</dbReference>
<evidence type="ECO:0000256" key="4">
    <source>
        <dbReference type="ARBA" id="ARBA00023004"/>
    </source>
</evidence>
<comment type="caution">
    <text evidence="8">The sequence shown here is derived from an EMBL/GenBank/DDBJ whole genome shotgun (WGS) entry which is preliminary data.</text>
</comment>
<proteinExistence type="inferred from homology"/>
<comment type="similarity">
    <text evidence="1">Belongs to the adrenodoxin/putidaredoxin family.</text>
</comment>
<evidence type="ECO:0000256" key="5">
    <source>
        <dbReference type="ARBA" id="ARBA00023014"/>
    </source>
</evidence>
<protein>
    <recommendedName>
        <fullName evidence="7">2Fe-2S ferredoxin-type domain-containing protein</fullName>
    </recommendedName>
</protein>
<dbReference type="PANTHER" id="PTHR23426:SF65">
    <property type="entry name" value="FERREDOXIN-2, MITOCHONDRIAL"/>
    <property type="match status" value="1"/>
</dbReference>
<gene>
    <name evidence="8" type="ORF">GCM10008933_36850</name>
</gene>
<reference evidence="9" key="1">
    <citation type="journal article" date="2019" name="Int. J. Syst. Evol. Microbiol.">
        <title>The Global Catalogue of Microorganisms (GCM) 10K type strain sequencing project: providing services to taxonomists for standard genome sequencing and annotation.</title>
        <authorList>
            <consortium name="The Broad Institute Genomics Platform"/>
            <consortium name="The Broad Institute Genome Sequencing Center for Infectious Disease"/>
            <person name="Wu L."/>
            <person name="Ma J."/>
        </authorList>
    </citation>
    <scope>NUCLEOTIDE SEQUENCE [LARGE SCALE GENOMIC DNA]</scope>
    <source>
        <strain evidence="9">JCM 12774</strain>
    </source>
</reference>
<evidence type="ECO:0000256" key="2">
    <source>
        <dbReference type="ARBA" id="ARBA00022714"/>
    </source>
</evidence>
<accession>A0ABP3IHF1</accession>
<evidence type="ECO:0000313" key="8">
    <source>
        <dbReference type="EMBL" id="GAA0403020.1"/>
    </source>
</evidence>
<evidence type="ECO:0000256" key="6">
    <source>
        <dbReference type="ARBA" id="ARBA00034078"/>
    </source>
</evidence>
<evidence type="ECO:0000313" key="9">
    <source>
        <dbReference type="Proteomes" id="UP001500340"/>
    </source>
</evidence>
<keyword evidence="2" id="KW-0001">2Fe-2S</keyword>
<dbReference type="InterPro" id="IPR001055">
    <property type="entry name" value="Adrenodoxin-like"/>
</dbReference>
<dbReference type="PROSITE" id="PS51085">
    <property type="entry name" value="2FE2S_FER_2"/>
    <property type="match status" value="1"/>
</dbReference>
<keyword evidence="3" id="KW-0479">Metal-binding</keyword>
<dbReference type="InterPro" id="IPR036010">
    <property type="entry name" value="2Fe-2S_ferredoxin-like_sf"/>
</dbReference>
<sequence>MMRETQIRFNPPQKVVKVRPGTSVLRAAREARVHIATRCGGKAACLMCKVKVDPKHADALRPPNDAERRKLGSLLDEGYRLACQAIICGSAEVELPEDPLKAAIRKQLEQQKLDEI</sequence>
<dbReference type="InterPro" id="IPR012675">
    <property type="entry name" value="Beta-grasp_dom_sf"/>
</dbReference>
<evidence type="ECO:0000256" key="1">
    <source>
        <dbReference type="ARBA" id="ARBA00010914"/>
    </source>
</evidence>
<dbReference type="Gene3D" id="3.10.20.30">
    <property type="match status" value="1"/>
</dbReference>
<keyword evidence="4" id="KW-0408">Iron</keyword>
<evidence type="ECO:0000256" key="3">
    <source>
        <dbReference type="ARBA" id="ARBA00022723"/>
    </source>
</evidence>
<dbReference type="EMBL" id="BAAACX010000016">
    <property type="protein sequence ID" value="GAA0403020.1"/>
    <property type="molecule type" value="Genomic_DNA"/>
</dbReference>
<dbReference type="Proteomes" id="UP001500340">
    <property type="component" value="Unassembled WGS sequence"/>
</dbReference>
<dbReference type="PANTHER" id="PTHR23426">
    <property type="entry name" value="FERREDOXIN/ADRENODOXIN"/>
    <property type="match status" value="1"/>
</dbReference>
<organism evidence="8 9">
    <name type="scientific">Paenibacillus motobuensis</name>
    <dbReference type="NCBI Taxonomy" id="295324"/>
    <lineage>
        <taxon>Bacteria</taxon>
        <taxon>Bacillati</taxon>
        <taxon>Bacillota</taxon>
        <taxon>Bacilli</taxon>
        <taxon>Bacillales</taxon>
        <taxon>Paenibacillaceae</taxon>
        <taxon>Paenibacillus</taxon>
    </lineage>
</organism>
<name>A0ABP3IHF1_9BACL</name>
<keyword evidence="5" id="KW-0411">Iron-sulfur</keyword>